<dbReference type="InterPro" id="IPR000589">
    <property type="entry name" value="Ribosomal_uS15"/>
</dbReference>
<comment type="similarity">
    <text evidence="4 5">Belongs to the universal ribosomal protein uS15 family.</text>
</comment>
<dbReference type="Gene3D" id="1.10.287.10">
    <property type="entry name" value="S15/NS1, RNA-binding"/>
    <property type="match status" value="1"/>
</dbReference>
<comment type="function">
    <text evidence="4">Forms an intersubunit bridge (bridge B4) with the 23S rRNA of the 50S subunit in the ribosome.</text>
</comment>
<dbReference type="NCBIfam" id="TIGR00952">
    <property type="entry name" value="S15_bact"/>
    <property type="match status" value="1"/>
</dbReference>
<dbReference type="PANTHER" id="PTHR23321">
    <property type="entry name" value="RIBOSOMAL PROTEIN S15, BACTERIAL AND ORGANELLAR"/>
    <property type="match status" value="1"/>
</dbReference>
<organism evidence="7 8">
    <name type="scientific">'Catharanthus roseus' aster yellows phytoplasma</name>
    <dbReference type="NCBI Taxonomy" id="1193712"/>
    <lineage>
        <taxon>Bacteria</taxon>
        <taxon>Bacillati</taxon>
        <taxon>Mycoplasmatota</taxon>
        <taxon>Mollicutes</taxon>
        <taxon>Acholeplasmatales</taxon>
        <taxon>Acholeplasmataceae</taxon>
        <taxon>Candidatus Phytoplasma</taxon>
        <taxon>16SrI (Aster yellows group)</taxon>
    </lineage>
</organism>
<keyword evidence="2 4" id="KW-0687">Ribonucleoprotein</keyword>
<dbReference type="AlphaFoldDB" id="A0A4P6MEH5"/>
<dbReference type="InterPro" id="IPR009068">
    <property type="entry name" value="uS15_NS1_RNA-bd_sf"/>
</dbReference>
<evidence type="ECO:0000256" key="4">
    <source>
        <dbReference type="HAMAP-Rule" id="MF_01343"/>
    </source>
</evidence>
<evidence type="ECO:0000313" key="8">
    <source>
        <dbReference type="Proteomes" id="UP000289726"/>
    </source>
</evidence>
<dbReference type="PANTHER" id="PTHR23321:SF26">
    <property type="entry name" value="SMALL RIBOSOMAL SUBUNIT PROTEIN US15M"/>
    <property type="match status" value="1"/>
</dbReference>
<evidence type="ECO:0000256" key="5">
    <source>
        <dbReference type="RuleBase" id="RU003919"/>
    </source>
</evidence>
<comment type="function">
    <text evidence="4 6">One of the primary rRNA binding proteins, it binds directly to 16S rRNA where it helps nucleate assembly of the platform of the 30S subunit by binding and bridging several RNA helices of the 16S rRNA.</text>
</comment>
<sequence length="74" mass="8630">MALIKEQKQEIIKQNSRFAKDTGSSEVQIAILSAEIKQLSEHLKKHPHDFHSKRGLFMKNSKRRNLVKYLANQN</sequence>
<dbReference type="PROSITE" id="PS00362">
    <property type="entry name" value="RIBOSOMAL_S15"/>
    <property type="match status" value="1"/>
</dbReference>
<evidence type="ECO:0000256" key="2">
    <source>
        <dbReference type="ARBA" id="ARBA00023274"/>
    </source>
</evidence>
<keyword evidence="4 6" id="KW-0699">rRNA-binding</keyword>
<dbReference type="EMBL" id="CP035949">
    <property type="protein sequence ID" value="QBF24025.1"/>
    <property type="molecule type" value="Genomic_DNA"/>
</dbReference>
<name>A0A4P6MEH5_9MOLU</name>
<gene>
    <name evidence="4" type="primary">rpsO</name>
    <name evidence="7" type="ORF">EXT02_02435</name>
</gene>
<comment type="subunit">
    <text evidence="3 4">Part of the 30S ribosomal subunit. Forms a bridge to the 50S subunit in the 70S ribosome, contacting the 23S rRNA.</text>
</comment>
<dbReference type="HAMAP" id="MF_01343_B">
    <property type="entry name" value="Ribosomal_uS15_B"/>
    <property type="match status" value="1"/>
</dbReference>
<dbReference type="Pfam" id="PF00312">
    <property type="entry name" value="Ribosomal_S15"/>
    <property type="match status" value="1"/>
</dbReference>
<protein>
    <recommendedName>
        <fullName evidence="4">Small ribosomal subunit protein uS15</fullName>
    </recommendedName>
</protein>
<keyword evidence="1 4" id="KW-0689">Ribosomal protein</keyword>
<evidence type="ECO:0000256" key="3">
    <source>
        <dbReference type="ARBA" id="ARBA00064542"/>
    </source>
</evidence>
<evidence type="ECO:0000313" key="7">
    <source>
        <dbReference type="EMBL" id="QBF24025.1"/>
    </source>
</evidence>
<dbReference type="GO" id="GO:0003735">
    <property type="term" value="F:structural constituent of ribosome"/>
    <property type="evidence" value="ECO:0007669"/>
    <property type="project" value="InterPro"/>
</dbReference>
<dbReference type="SMART" id="SM01387">
    <property type="entry name" value="Ribosomal_S15"/>
    <property type="match status" value="1"/>
</dbReference>
<dbReference type="RefSeq" id="WP_130427884.1">
    <property type="nucleotide sequence ID" value="NZ_CP035949.1"/>
</dbReference>
<keyword evidence="4 6" id="KW-0694">RNA-binding</keyword>
<dbReference type="InterPro" id="IPR005290">
    <property type="entry name" value="Ribosomal_uS15_bac-type"/>
</dbReference>
<dbReference type="SUPFAM" id="SSF47060">
    <property type="entry name" value="S15/NS1 RNA-binding domain"/>
    <property type="match status" value="1"/>
</dbReference>
<evidence type="ECO:0000256" key="6">
    <source>
        <dbReference type="RuleBase" id="RU004524"/>
    </source>
</evidence>
<dbReference type="GO" id="GO:0022627">
    <property type="term" value="C:cytosolic small ribosomal subunit"/>
    <property type="evidence" value="ECO:0007669"/>
    <property type="project" value="TreeGrafter"/>
</dbReference>
<dbReference type="Proteomes" id="UP000289726">
    <property type="component" value="Chromosome"/>
</dbReference>
<proteinExistence type="inferred from homology"/>
<keyword evidence="8" id="KW-1185">Reference proteome</keyword>
<dbReference type="GO" id="GO:0006412">
    <property type="term" value="P:translation"/>
    <property type="evidence" value="ECO:0007669"/>
    <property type="project" value="UniProtKB-UniRule"/>
</dbReference>
<dbReference type="FunFam" id="1.10.287.10:FF:000002">
    <property type="entry name" value="30S ribosomal protein S15"/>
    <property type="match status" value="1"/>
</dbReference>
<evidence type="ECO:0000256" key="1">
    <source>
        <dbReference type="ARBA" id="ARBA00022980"/>
    </source>
</evidence>
<dbReference type="GO" id="GO:0019843">
    <property type="term" value="F:rRNA binding"/>
    <property type="evidence" value="ECO:0007669"/>
    <property type="project" value="UniProtKB-UniRule"/>
</dbReference>
<reference evidence="7 8" key="1">
    <citation type="submission" date="2019-02" db="EMBL/GenBank/DDBJ databases">
        <title>Draft Genome Sequence of Maize Bushy Stunt-like Phytoplasma group 16SrI-B (Aster yellows) in South Africa.</title>
        <authorList>
            <person name="Coetzee B."/>
            <person name="Douglas-Smit N."/>
            <person name="Maree H.J."/>
            <person name="Burger J.T."/>
            <person name="Kruger K."/>
            <person name="Pietersen G."/>
        </authorList>
    </citation>
    <scope>NUCLEOTIDE SEQUENCE [LARGE SCALE GENOMIC DNA]</scope>
    <source>
        <strain evidence="7 8">De Villa</strain>
    </source>
</reference>
<dbReference type="CDD" id="cd00353">
    <property type="entry name" value="Ribosomal_S15p_S13e"/>
    <property type="match status" value="1"/>
</dbReference>
<accession>A0A4P6MEH5</accession>